<dbReference type="PANTHER" id="PTHR33428:SF14">
    <property type="entry name" value="CARBOXYLESTERASE TYPE B DOMAIN-CONTAINING PROTEIN"/>
    <property type="match status" value="1"/>
</dbReference>
<comment type="caution">
    <text evidence="2">The sequence shown here is derived from an EMBL/GenBank/DDBJ whole genome shotgun (WGS) entry which is preliminary data.</text>
</comment>
<evidence type="ECO:0000313" key="3">
    <source>
        <dbReference type="Proteomes" id="UP001597418"/>
    </source>
</evidence>
<dbReference type="RefSeq" id="WP_066753371.1">
    <property type="nucleotide sequence ID" value="NZ_JBHUMB010000005.1"/>
</dbReference>
<dbReference type="PANTHER" id="PTHR33428">
    <property type="entry name" value="CHLOROPHYLLASE-2, CHLOROPLASTIC"/>
    <property type="match status" value="1"/>
</dbReference>
<evidence type="ECO:0000313" key="2">
    <source>
        <dbReference type="EMBL" id="MFD2742047.1"/>
    </source>
</evidence>
<dbReference type="Pfam" id="PF12740">
    <property type="entry name" value="PETase"/>
    <property type="match status" value="1"/>
</dbReference>
<name>A0ABW5UBH4_9SPHI</name>
<proteinExistence type="predicted"/>
<dbReference type="PROSITE" id="PS51257">
    <property type="entry name" value="PROKAR_LIPOPROTEIN"/>
    <property type="match status" value="1"/>
</dbReference>
<dbReference type="Proteomes" id="UP001597418">
    <property type="component" value="Unassembled WGS sequence"/>
</dbReference>
<dbReference type="InterPro" id="IPR041127">
    <property type="entry name" value="PET_hydrolase/cutinase-like"/>
</dbReference>
<accession>A0ABW5UBH4</accession>
<organism evidence="2 3">
    <name type="scientific">Sphingobacterium populi</name>
    <dbReference type="NCBI Taxonomy" id="1812824"/>
    <lineage>
        <taxon>Bacteria</taxon>
        <taxon>Pseudomonadati</taxon>
        <taxon>Bacteroidota</taxon>
        <taxon>Sphingobacteriia</taxon>
        <taxon>Sphingobacteriales</taxon>
        <taxon>Sphingobacteriaceae</taxon>
        <taxon>Sphingobacterium</taxon>
    </lineage>
</organism>
<keyword evidence="2" id="KW-0378">Hydrolase</keyword>
<dbReference type="InterPro" id="IPR029058">
    <property type="entry name" value="AB_hydrolase_fold"/>
</dbReference>
<protein>
    <submittedName>
        <fullName evidence="2">Alpha/beta hydrolase</fullName>
    </submittedName>
</protein>
<dbReference type="Gene3D" id="3.40.50.1820">
    <property type="entry name" value="alpha/beta hydrolase"/>
    <property type="match status" value="1"/>
</dbReference>
<dbReference type="GO" id="GO:0016787">
    <property type="term" value="F:hydrolase activity"/>
    <property type="evidence" value="ECO:0007669"/>
    <property type="project" value="UniProtKB-KW"/>
</dbReference>
<keyword evidence="3" id="KW-1185">Reference proteome</keyword>
<feature type="domain" description="PET hydrolase/cutinase-like" evidence="1">
    <location>
        <begin position="103"/>
        <end position="324"/>
    </location>
</feature>
<reference evidence="3" key="1">
    <citation type="journal article" date="2019" name="Int. J. Syst. Evol. Microbiol.">
        <title>The Global Catalogue of Microorganisms (GCM) 10K type strain sequencing project: providing services to taxonomists for standard genome sequencing and annotation.</title>
        <authorList>
            <consortium name="The Broad Institute Genomics Platform"/>
            <consortium name="The Broad Institute Genome Sequencing Center for Infectious Disease"/>
            <person name="Wu L."/>
            <person name="Ma J."/>
        </authorList>
    </citation>
    <scope>NUCLEOTIDE SEQUENCE [LARGE SCALE GENOMIC DNA]</scope>
    <source>
        <strain evidence="3">KCTC 42247</strain>
    </source>
</reference>
<gene>
    <name evidence="2" type="ORF">ACFSQ6_01415</name>
</gene>
<dbReference type="SUPFAM" id="SSF53474">
    <property type="entry name" value="alpha/beta-Hydrolases"/>
    <property type="match status" value="1"/>
</dbReference>
<dbReference type="EMBL" id="JBHUMB010000005">
    <property type="protein sequence ID" value="MFD2742047.1"/>
    <property type="molecule type" value="Genomic_DNA"/>
</dbReference>
<sequence length="357" mass="38775">MKKLCLLLLTVFLFSCSKNDEILRVESQDEADAATLLFNATGSANKKYGKAGPYKVSTNAVQGDCRQLLGIAQRILGKFKLINPEIRCSSSFPYGFEQRLLTEVSYPTNISSLEKLPVISFVGGLLSNHGNYDALVKLWVSYGFVVVNSNNFGNFSPSVHLHGLHEIVRLNNDPASPLYNKVDFSRTLLSGHSAGGSGAMEISKLPDGALSEIHADLKLIGSFPLEASFAASGVGVNVPTLILTGSLDIAVPPYSFPLTNQFYRITNAPAWYACASKADHGSPILELKRNEFAGISVAFILYKAKNDAAAAKYFVGSKYELTKDSQFVQDKSLAQKAILLTKRQNIAVQRNALASRL</sequence>
<evidence type="ECO:0000259" key="1">
    <source>
        <dbReference type="Pfam" id="PF12740"/>
    </source>
</evidence>